<dbReference type="EMBL" id="JANBUP010000933">
    <property type="protein sequence ID" value="KAJ2809692.1"/>
    <property type="molecule type" value="Genomic_DNA"/>
</dbReference>
<protein>
    <submittedName>
        <fullName evidence="1">Transcription elongation factor TFIIS</fullName>
    </submittedName>
</protein>
<keyword evidence="1" id="KW-0251">Elongation factor</keyword>
<dbReference type="Proteomes" id="UP001140096">
    <property type="component" value="Unassembled WGS sequence"/>
</dbReference>
<name>A0ACC1LI57_9FUNG</name>
<keyword evidence="1" id="KW-0648">Protein biosynthesis</keyword>
<evidence type="ECO:0000313" key="2">
    <source>
        <dbReference type="Proteomes" id="UP001140096"/>
    </source>
</evidence>
<sequence length="304" mass="33650">MSDVSSKHNEIKTLCKALSSALEVDKKAELKELLNKLYAIRVDEKLLRATGAGQVVGKLRNYEEPNIAVLAKKVVHKWKKDVMAANSRPNGSSVGATPSSGSQTPSSISQAPTPQRLQPGERTSDASQRTVATDEATIPQTGDAVRDKCAELLYNSLAIDSNADSELLAKRASAIERVEFEKAASTTTAYRARIRSLCLNLRDKKNPALRSNLVEGDLTVERFCSMTSEEMASKELRETIEKMKEENLFKSKGAGRTEAATDMFRCGRCKGRKCTYYQMQTRSADEPMTTFVTCTICDNRWKFC</sequence>
<comment type="caution">
    <text evidence="1">The sequence shown here is derived from an EMBL/GenBank/DDBJ whole genome shotgun (WGS) entry which is preliminary data.</text>
</comment>
<evidence type="ECO:0000313" key="1">
    <source>
        <dbReference type="EMBL" id="KAJ2809692.1"/>
    </source>
</evidence>
<proteinExistence type="predicted"/>
<accession>A0ACC1LI57</accession>
<keyword evidence="2" id="KW-1185">Reference proteome</keyword>
<organism evidence="1 2">
    <name type="scientific">Coemansia furcata</name>
    <dbReference type="NCBI Taxonomy" id="417177"/>
    <lineage>
        <taxon>Eukaryota</taxon>
        <taxon>Fungi</taxon>
        <taxon>Fungi incertae sedis</taxon>
        <taxon>Zoopagomycota</taxon>
        <taxon>Kickxellomycotina</taxon>
        <taxon>Kickxellomycetes</taxon>
        <taxon>Kickxellales</taxon>
        <taxon>Kickxellaceae</taxon>
        <taxon>Coemansia</taxon>
    </lineage>
</organism>
<gene>
    <name evidence="1" type="primary">tfs1</name>
    <name evidence="1" type="ORF">H4S07_003111</name>
</gene>
<reference evidence="1" key="1">
    <citation type="submission" date="2022-07" db="EMBL/GenBank/DDBJ databases">
        <title>Phylogenomic reconstructions and comparative analyses of Kickxellomycotina fungi.</title>
        <authorList>
            <person name="Reynolds N.K."/>
            <person name="Stajich J.E."/>
            <person name="Barry K."/>
            <person name="Grigoriev I.V."/>
            <person name="Crous P."/>
            <person name="Smith M.E."/>
        </authorList>
    </citation>
    <scope>NUCLEOTIDE SEQUENCE</scope>
    <source>
        <strain evidence="1">CBS 102833</strain>
    </source>
</reference>